<dbReference type="Gene3D" id="1.10.260.40">
    <property type="entry name" value="lambda repressor-like DNA-binding domains"/>
    <property type="match status" value="1"/>
</dbReference>
<dbReference type="AlphaFoldDB" id="A0A2M8Z9M5"/>
<sequence length="114" mass="12852">MDKININYVEIGNRIRTAREAQGLTQEEASEKCDITTAFYGNIERGDRKMSVETLFKISIGLGVSADTLLFGKVSQKSEEALRLLLGIQGKVDEKQFEKYLLIIKNIATIIERL</sequence>
<dbReference type="PANTHER" id="PTHR46797:SF23">
    <property type="entry name" value="HTH-TYPE TRANSCRIPTIONAL REGULATOR SUTR"/>
    <property type="match status" value="1"/>
</dbReference>
<evidence type="ECO:0000313" key="5">
    <source>
        <dbReference type="EMBL" id="PJJ30145.1"/>
    </source>
</evidence>
<gene>
    <name evidence="5" type="ORF">H171_3720</name>
</gene>
<feature type="domain" description="HTH cro/C1-type" evidence="4">
    <location>
        <begin position="15"/>
        <end position="69"/>
    </location>
</feature>
<evidence type="ECO:0000256" key="2">
    <source>
        <dbReference type="ARBA" id="ARBA00023125"/>
    </source>
</evidence>
<dbReference type="EMBL" id="PGET01000001">
    <property type="protein sequence ID" value="PJJ30145.1"/>
    <property type="molecule type" value="Genomic_DNA"/>
</dbReference>
<comment type="caution">
    <text evidence="5">The sequence shown here is derived from an EMBL/GenBank/DDBJ whole genome shotgun (WGS) entry which is preliminary data.</text>
</comment>
<dbReference type="CDD" id="cd00093">
    <property type="entry name" value="HTH_XRE"/>
    <property type="match status" value="1"/>
</dbReference>
<keyword evidence="2 5" id="KW-0238">DNA-binding</keyword>
<dbReference type="SUPFAM" id="SSF47413">
    <property type="entry name" value="lambda repressor-like DNA-binding domains"/>
    <property type="match status" value="1"/>
</dbReference>
<dbReference type="OrthoDB" id="9805605at2"/>
<dbReference type="RefSeq" id="WP_100306430.1">
    <property type="nucleotide sequence ID" value="NZ_PGET01000001.1"/>
</dbReference>
<name>A0A2M8Z9M5_9FIRM</name>
<keyword evidence="3" id="KW-0804">Transcription</keyword>
<dbReference type="Pfam" id="PF01381">
    <property type="entry name" value="HTH_3"/>
    <property type="match status" value="1"/>
</dbReference>
<dbReference type="GO" id="GO:0003700">
    <property type="term" value="F:DNA-binding transcription factor activity"/>
    <property type="evidence" value="ECO:0007669"/>
    <property type="project" value="TreeGrafter"/>
</dbReference>
<organism evidence="5 6">
    <name type="scientific">[Clostridium] celerecrescens 18A</name>
    <dbReference type="NCBI Taxonomy" id="1286362"/>
    <lineage>
        <taxon>Bacteria</taxon>
        <taxon>Bacillati</taxon>
        <taxon>Bacillota</taxon>
        <taxon>Clostridia</taxon>
        <taxon>Lachnospirales</taxon>
        <taxon>Lachnospiraceae</taxon>
        <taxon>Lacrimispora</taxon>
    </lineage>
</organism>
<evidence type="ECO:0000259" key="4">
    <source>
        <dbReference type="PROSITE" id="PS50943"/>
    </source>
</evidence>
<dbReference type="InterPro" id="IPR001387">
    <property type="entry name" value="Cro/C1-type_HTH"/>
</dbReference>
<dbReference type="GO" id="GO:0003677">
    <property type="term" value="F:DNA binding"/>
    <property type="evidence" value="ECO:0007669"/>
    <property type="project" value="UniProtKB-KW"/>
</dbReference>
<dbReference type="GO" id="GO:0005829">
    <property type="term" value="C:cytosol"/>
    <property type="evidence" value="ECO:0007669"/>
    <property type="project" value="TreeGrafter"/>
</dbReference>
<evidence type="ECO:0000256" key="3">
    <source>
        <dbReference type="ARBA" id="ARBA00023163"/>
    </source>
</evidence>
<keyword evidence="1" id="KW-0805">Transcription regulation</keyword>
<dbReference type="InterPro" id="IPR010982">
    <property type="entry name" value="Lambda_DNA-bd_dom_sf"/>
</dbReference>
<dbReference type="PANTHER" id="PTHR46797">
    <property type="entry name" value="HTH-TYPE TRANSCRIPTIONAL REGULATOR"/>
    <property type="match status" value="1"/>
</dbReference>
<proteinExistence type="predicted"/>
<protein>
    <submittedName>
        <fullName evidence="5">DNA-binding XRE family transcriptional regulator</fullName>
    </submittedName>
</protein>
<dbReference type="SMART" id="SM00530">
    <property type="entry name" value="HTH_XRE"/>
    <property type="match status" value="1"/>
</dbReference>
<dbReference type="PROSITE" id="PS50943">
    <property type="entry name" value="HTH_CROC1"/>
    <property type="match status" value="1"/>
</dbReference>
<accession>A0A2M8Z9M5</accession>
<evidence type="ECO:0000313" key="6">
    <source>
        <dbReference type="Proteomes" id="UP000231092"/>
    </source>
</evidence>
<reference evidence="5 6" key="1">
    <citation type="submission" date="2017-11" db="EMBL/GenBank/DDBJ databases">
        <title>Understudied soil microbes with underappreciated capabilities: Untangling the Clostridium saccharolyticum group.</title>
        <authorList>
            <person name="Leschine S."/>
        </authorList>
    </citation>
    <scope>NUCLEOTIDE SEQUENCE [LARGE SCALE GENOMIC DNA]</scope>
    <source>
        <strain evidence="5 6">18A</strain>
    </source>
</reference>
<dbReference type="InterPro" id="IPR050807">
    <property type="entry name" value="TransReg_Diox_bact_type"/>
</dbReference>
<dbReference type="Proteomes" id="UP000231092">
    <property type="component" value="Unassembled WGS sequence"/>
</dbReference>
<evidence type="ECO:0000256" key="1">
    <source>
        <dbReference type="ARBA" id="ARBA00023015"/>
    </source>
</evidence>